<keyword evidence="5" id="KW-0975">Bacterial flagellum</keyword>
<dbReference type="HOGENOM" id="CLU_024437_5_0_6"/>
<dbReference type="PRINTS" id="PR00207">
    <property type="entry name" value="FLAGELLIN"/>
</dbReference>
<accession>A0A098GGL0</accession>
<evidence type="ECO:0000256" key="4">
    <source>
        <dbReference type="ARBA" id="ARBA00022525"/>
    </source>
</evidence>
<dbReference type="GO" id="GO:0005198">
    <property type="term" value="F:structural molecule activity"/>
    <property type="evidence" value="ECO:0007669"/>
    <property type="project" value="InterPro"/>
</dbReference>
<evidence type="ECO:0000256" key="6">
    <source>
        <dbReference type="SAM" id="Coils"/>
    </source>
</evidence>
<proteinExistence type="inferred from homology"/>
<protein>
    <submittedName>
        <fullName evidence="9">Flagellar hook associated protein type 3 FlgL</fullName>
    </submittedName>
</protein>
<dbReference type="PANTHER" id="PTHR42792">
    <property type="entry name" value="FLAGELLIN"/>
    <property type="match status" value="1"/>
</dbReference>
<dbReference type="InterPro" id="IPR001492">
    <property type="entry name" value="Flagellin"/>
</dbReference>
<dbReference type="Proteomes" id="UP000032414">
    <property type="component" value="Chromosome I"/>
</dbReference>
<comment type="subcellular location">
    <subcellularLocation>
        <location evidence="1">Bacterial flagellum</location>
    </subcellularLocation>
    <subcellularLocation>
        <location evidence="2">Secreted</location>
    </subcellularLocation>
</comment>
<feature type="domain" description="Flagellin N-terminal" evidence="7">
    <location>
        <begin position="5"/>
        <end position="143"/>
    </location>
</feature>
<dbReference type="Gene3D" id="1.20.1330.10">
    <property type="entry name" value="f41 fragment of flagellin, N-terminal domain"/>
    <property type="match status" value="2"/>
</dbReference>
<gene>
    <name evidence="9" type="primary">flgL</name>
    <name evidence="9" type="ORF">LMI_1309</name>
</gene>
<dbReference type="InterPro" id="IPR013384">
    <property type="entry name" value="Flagell_FlgL"/>
</dbReference>
<sequence>MIMRISTTQIFLQGLNGVLAQQAETLKLQQQLSSQKKIQSPADDPIGAAQIELMMQRINLTENMEKNRESAVSEISYEESILSNVINVIQRLRELQVQSGNTALSEGDREAMSEEAKNLLDQLVDLGNAQDSNGYYLFSGSKTSTQPFTLNAGQYIYNGDQTQRSQIISSGLQIAVNDNGNDIFMRIPNGNGTFTVTQTSTPNTGTVAATTGSVIDPAAYVVDNYTVNFVLNSLNQMVVMVTGASTGPIIPSTGLPDDAPLYQDGGTINFNGVQVTFHGTPNAGDSFAVNPSRNESIFSTAVRIVANLKQSFSTAADKAAVETENNQLLEQLDSALNNILAFRAQVGARLNQLDVAAQVNNDVLEISEETLHTVQDVNLAEAAVKLNLQQVYLQAAQQSFARIQGLTVFNYI</sequence>
<feature type="domain" description="Flagellin C-terminal" evidence="8">
    <location>
        <begin position="330"/>
        <end position="411"/>
    </location>
</feature>
<reference evidence="10" key="1">
    <citation type="submission" date="2014-09" db="EMBL/GenBank/DDBJ databases">
        <authorList>
            <person name="Gomez-Valero L."/>
        </authorList>
    </citation>
    <scope>NUCLEOTIDE SEQUENCE [LARGE SCALE GENOMIC DNA]</scope>
    <source>
        <strain evidence="10">ATCC33218</strain>
    </source>
</reference>
<keyword evidence="6" id="KW-0175">Coiled coil</keyword>
<evidence type="ECO:0000256" key="1">
    <source>
        <dbReference type="ARBA" id="ARBA00004365"/>
    </source>
</evidence>
<dbReference type="GO" id="GO:0071973">
    <property type="term" value="P:bacterial-type flagellum-dependent cell motility"/>
    <property type="evidence" value="ECO:0007669"/>
    <property type="project" value="InterPro"/>
</dbReference>
<feature type="coiled-coil region" evidence="6">
    <location>
        <begin position="318"/>
        <end position="345"/>
    </location>
</feature>
<evidence type="ECO:0000259" key="7">
    <source>
        <dbReference type="Pfam" id="PF00669"/>
    </source>
</evidence>
<evidence type="ECO:0000256" key="3">
    <source>
        <dbReference type="ARBA" id="ARBA00005709"/>
    </source>
</evidence>
<dbReference type="InterPro" id="IPR001029">
    <property type="entry name" value="Flagellin_N"/>
</dbReference>
<name>A0A098GGL0_LEGMI</name>
<evidence type="ECO:0000256" key="2">
    <source>
        <dbReference type="ARBA" id="ARBA00004613"/>
    </source>
</evidence>
<keyword evidence="9" id="KW-0969">Cilium</keyword>
<dbReference type="KEGG" id="tmc:LMI_1309"/>
<keyword evidence="9" id="KW-0966">Cell projection</keyword>
<evidence type="ECO:0000256" key="5">
    <source>
        <dbReference type="ARBA" id="ARBA00023143"/>
    </source>
</evidence>
<dbReference type="STRING" id="451.B6N58_08995"/>
<dbReference type="InterPro" id="IPR046358">
    <property type="entry name" value="Flagellin_C"/>
</dbReference>
<dbReference type="PANTHER" id="PTHR42792:SF1">
    <property type="entry name" value="FLAGELLAR HOOK-ASSOCIATED PROTEIN 3"/>
    <property type="match status" value="1"/>
</dbReference>
<dbReference type="Pfam" id="PF00700">
    <property type="entry name" value="Flagellin_C"/>
    <property type="match status" value="1"/>
</dbReference>
<dbReference type="EMBL" id="LN614830">
    <property type="protein sequence ID" value="CEG60616.1"/>
    <property type="molecule type" value="Genomic_DNA"/>
</dbReference>
<dbReference type="GO" id="GO:0009424">
    <property type="term" value="C:bacterial-type flagellum hook"/>
    <property type="evidence" value="ECO:0007669"/>
    <property type="project" value="InterPro"/>
</dbReference>
<dbReference type="GO" id="GO:0005576">
    <property type="term" value="C:extracellular region"/>
    <property type="evidence" value="ECO:0007669"/>
    <property type="project" value="UniProtKB-SubCell"/>
</dbReference>
<evidence type="ECO:0000313" key="10">
    <source>
        <dbReference type="Proteomes" id="UP000032414"/>
    </source>
</evidence>
<keyword evidence="4" id="KW-0964">Secreted</keyword>
<organism evidence="9 10">
    <name type="scientific">Legionella micdadei</name>
    <name type="common">Tatlockia micdadei</name>
    <dbReference type="NCBI Taxonomy" id="451"/>
    <lineage>
        <taxon>Bacteria</taxon>
        <taxon>Pseudomonadati</taxon>
        <taxon>Pseudomonadota</taxon>
        <taxon>Gammaproteobacteria</taxon>
        <taxon>Legionellales</taxon>
        <taxon>Legionellaceae</taxon>
        <taxon>Legionella</taxon>
    </lineage>
</organism>
<evidence type="ECO:0000313" key="9">
    <source>
        <dbReference type="EMBL" id="CEG60616.1"/>
    </source>
</evidence>
<dbReference type="Pfam" id="PF00669">
    <property type="entry name" value="Flagellin_N"/>
    <property type="match status" value="1"/>
</dbReference>
<comment type="similarity">
    <text evidence="3">Belongs to the bacterial flagellin family.</text>
</comment>
<dbReference type="SUPFAM" id="SSF64518">
    <property type="entry name" value="Phase 1 flagellin"/>
    <property type="match status" value="1"/>
</dbReference>
<keyword evidence="9" id="KW-0282">Flagellum</keyword>
<evidence type="ECO:0000259" key="8">
    <source>
        <dbReference type="Pfam" id="PF00700"/>
    </source>
</evidence>
<dbReference type="NCBIfam" id="TIGR02550">
    <property type="entry name" value="flagell_flgL"/>
    <property type="match status" value="1"/>
</dbReference>
<dbReference type="AlphaFoldDB" id="A0A098GGL0"/>